<comment type="caution">
    <text evidence="1">The sequence shown here is derived from an EMBL/GenBank/DDBJ whole genome shotgun (WGS) entry which is preliminary data.</text>
</comment>
<sequence>MNLGANPPSSPTAVTCPSFESSDFREWKVSVAALNACLKESKPAGTIMNSCISKPLSACFPPFITFIIGTGRTLELIPPRYLYKGMPKDSAAARATAMDTARIALAPSFPLFSVPSRSIIILSISTWSKALSPTISLDIISFMFSTALRVPFPLYLFLSPSLSSRASNLPVDAPDGTIAIPLAPEVSTTSASTVGFPLESRTSLACTEMISS</sequence>
<dbReference type="EMBL" id="VSSQ01076449">
    <property type="protein sequence ID" value="MPN26793.1"/>
    <property type="molecule type" value="Genomic_DNA"/>
</dbReference>
<accession>A0A645GT45</accession>
<protein>
    <submittedName>
        <fullName evidence="1">Uncharacterized protein</fullName>
    </submittedName>
</protein>
<name>A0A645GT45_9ZZZZ</name>
<proteinExistence type="predicted"/>
<dbReference type="AlphaFoldDB" id="A0A645GT45"/>
<evidence type="ECO:0000313" key="1">
    <source>
        <dbReference type="EMBL" id="MPN26793.1"/>
    </source>
</evidence>
<reference evidence="1" key="1">
    <citation type="submission" date="2019-08" db="EMBL/GenBank/DDBJ databases">
        <authorList>
            <person name="Kucharzyk K."/>
            <person name="Murdoch R.W."/>
            <person name="Higgins S."/>
            <person name="Loffler F."/>
        </authorList>
    </citation>
    <scope>NUCLEOTIDE SEQUENCE</scope>
</reference>
<organism evidence="1">
    <name type="scientific">bioreactor metagenome</name>
    <dbReference type="NCBI Taxonomy" id="1076179"/>
    <lineage>
        <taxon>unclassified sequences</taxon>
        <taxon>metagenomes</taxon>
        <taxon>ecological metagenomes</taxon>
    </lineage>
</organism>
<gene>
    <name evidence="1" type="ORF">SDC9_174218</name>
</gene>